<feature type="region of interest" description="N-terminal hotdog fold" evidence="9">
    <location>
        <begin position="909"/>
        <end position="1028"/>
    </location>
</feature>
<keyword evidence="3" id="KW-0597">Phosphoprotein</keyword>
<keyword evidence="8" id="KW-0012">Acyltransferase</keyword>
<dbReference type="Pfam" id="PF16197">
    <property type="entry name" value="KAsynt_C_assoc"/>
    <property type="match status" value="1"/>
</dbReference>
<sequence length="2500" mass="264549">MDLTDVDDHETAIAVIGVGCRLPGDITDLGALWGALDSGRDLVGEVPDDRFEVRRFVDRPAPRPGKSYTAAGGFLSDIAGFDAAYFGISPREAAQMDPQHRLLLELAVEALDDGGIPASALAGSDTGVFIGMSDHSYGTLQLTLTGDVNPYTMLGAAGALGANRLSHFLDLRGPSMVIDTACSSSLVAVDRACRFLTEGGGRAVLAGGVNILTSPLNYVGFSQAAMLSRRGRCAAFSAHADGFVRAEGGGVVVLKRLSDALADGDRVHAVIRGTGTNCDGRTQGVALPSATAQEELLRSVYAEAGVHPDDLVYFEAHGTGTQAGDPVEARAVGRALGRRRGGGALPLGSVKSNLGHLEPASGMAGLFKALLVLRHGHVPASLHATPLHPDIDFSGLGLAPAVEPLPVTVTRRSAVGVNSFGFGGANAHVVLAAPPAAAPLPRQAAGPGDRPLPVLVSARSARALREAAARVTERLATAEPGEFYDLARTTCLRRDAHPHRAVVLANGAREAAARLARLFPGDGDRDGTQERTDAAGAVGEKTGHGAVTYVFSGNGSQWPGMAADLMAREPGFRAAVDEVDTALAPYLGWSVAKRLESADATHWERTEIAQPMLFTVQTALVALLAERGVRPSAVIGHSVGEVAAAHAAGALDLPSAARVIAERSRAQAATAGSGRMAAVGLGEVAAREVLTAYEGRLEIAGVNSGRDVTVAGDPDALAALGEELMSRQVFFRDLGLDYAFHSAAMDPLREPLAQSLAGLAPTATRLPMVSTVTGAPVPGEELTADYWWRNVREPVRFAQAVDRALADGTDILLEIGPHPVLRSYLRRASPAPATCYVPTLRRDADGVAAVAEAVAALLAAGAPVDWERHFPHPGRPVDLPAYPWQRERHWNGAPENWVLRTGGDGRIDHPLLGERIPAPQPLWSGAVDPALVPWLAGHRVAGTVVMPATGYVEMALAAGRRALGSPAEVAYVQIHRPLAVPWPDPEALRTQVTVSPDDGVLTLTSTDARGDEPRTHVRARVRALLDERPDALDAAAVRDRCPRTVTGPDHYRTCDRAGLAYGTAFQVLTGLRVGRGEVLASYRHDPGTDAAGYEAHPALLDGALQAGAPLLYEDPATTSAYLPSSIGAVRVWRTPSATGLVHVRERSRAAAEVCWDITVTDQDGTVTVEMEGCRLRRLTEAEPAPVMLRHTVLRAAPRPGGPAPAGTAPTPSRLAAAAAERIAALRTAWRDTPYERFVTAEKEVTAHAWGEALSGFLPGRDAAFDLGTLTDGGLRPAHRLMVEQMLPLLERHGLVASLPDGRWRLTTGVFRTPELLDALLAEHPEFCAHAALLARRAQHVGDILRGARDPLELLASDGATYEQFYDLAPVARFHNRVCQALVRGLVEAWPSDRPLRVLEVGAGTGGTTAALLPLLPPERTRYTYTDVSAAFLTRAEHRFAAHDFLDYRTLDLDTDPGPQGFTESAFDLVVSAHALHATTDVAAALRRVRALLAPGGLLLALEPHDTEQLSGIFGTLESFWQRGDHHLRPHSNLLARDQWPPLLERCGFTDVVLTGDDRKPARDDCSVLLAAAPADATAAAEPLPVPDRLTAWAVAVESEEEMPAGRAVADQLRQVAGDPATVMTVEAGTAPESLARLLATGARDVTLTVLCAEPETDPVRLTAQATRRAALLRAIAAACRDDLPEDATVRLWLVTRPTGLFPAPENPAFPGDAPLWGAARTLANEQPRLGIRRVSLERSGDPETDARRLAAELLAPGDEDEIVLTRGGRFVPRETRTRPGLTRLTEPVEAFTLRVSDPGLGYRLTWEPTTPARPATGHVTIAVRAAGLNYRDTLTANGLLPREAVEGTPTAQGPGLECAGVVTAVGRGVTRWAVGDRVYGLAPASLASHTVAPEESLGRIPEGMSFAAAATLPVVHATIHHSLHRLARLAPGETVLVHGGAGGIGIATLQYARSHGARLIATAGSEAKRDWLRAQGVEHVLDSRSLDFAPEVRRITDGAGVDVVVNSLAGEAVARSMELLRPGGRFIELGKRDILENKPLSMRPFDRNIAFFGVDLNTLPRHAPGNGELFTEVAERVTTGTYRPLPHTAYPAARVEEAFRLLQHSRHIGKVVLTFDPLDEPVPVTTGHLEPRLDPCGTYLVTGGLGGFGAATANRLAELGAGQLALVSRRGERAPEAAAVLARLAEKGVRATPYAADVTDPDAVQRLLRDIDATGRPLRGVVHCAMHLDDAPLSELTDARFSAVLAPKTTGGALLDLLTRDRPLDLFVAYSSLTACLGNIAQAPYTAGNAYLEALARHRGAAGLPATTIAWGAIGGTGYVARHALEHTVSRLGMVPLTPGEALTAAGPPLAAGSSVAGVERCDWAYARALLPLLQGPRFQALMPDGTEDDNRSQADTLRELARMAPEEAEAAVTSMLATLLAGVLHMSSDDLDPHRRLEDHGLDSLMGAELLVGVRNRFDLVLSPAELMGTGLTLADIARLVLRRLQARLDGGAETPSGQ</sequence>
<organism evidence="13 14">
    <name type="scientific">Streptomyces gobitricini</name>
    <dbReference type="NCBI Taxonomy" id="68211"/>
    <lineage>
        <taxon>Bacteria</taxon>
        <taxon>Bacillati</taxon>
        <taxon>Actinomycetota</taxon>
        <taxon>Actinomycetes</taxon>
        <taxon>Kitasatosporales</taxon>
        <taxon>Streptomycetaceae</taxon>
        <taxon>Streptomyces</taxon>
    </lineage>
</organism>
<dbReference type="InterPro" id="IPR057326">
    <property type="entry name" value="KR_dom"/>
</dbReference>
<keyword evidence="14" id="KW-1185">Reference proteome</keyword>
<dbReference type="PROSITE" id="PS00606">
    <property type="entry name" value="KS3_1"/>
    <property type="match status" value="1"/>
</dbReference>
<dbReference type="InterPro" id="IPR032821">
    <property type="entry name" value="PKS_assoc"/>
</dbReference>
<evidence type="ECO:0000259" key="12">
    <source>
        <dbReference type="PROSITE" id="PS52019"/>
    </source>
</evidence>
<evidence type="ECO:0000256" key="7">
    <source>
        <dbReference type="ARBA" id="ARBA00023268"/>
    </source>
</evidence>
<dbReference type="InterPro" id="IPR042104">
    <property type="entry name" value="PKS_dehydratase_sf"/>
</dbReference>
<dbReference type="InterPro" id="IPR036291">
    <property type="entry name" value="NAD(P)-bd_dom_sf"/>
</dbReference>
<dbReference type="InterPro" id="IPR020841">
    <property type="entry name" value="PKS_Beta-ketoAc_synthase_dom"/>
</dbReference>
<dbReference type="SUPFAM" id="SSF52151">
    <property type="entry name" value="FabD/lysophospholipase-like"/>
    <property type="match status" value="1"/>
</dbReference>
<evidence type="ECO:0000313" key="13">
    <source>
        <dbReference type="EMBL" id="GAA2499161.1"/>
    </source>
</evidence>
<dbReference type="RefSeq" id="WP_344361916.1">
    <property type="nucleotide sequence ID" value="NZ_BAAASR010000018.1"/>
</dbReference>
<dbReference type="SMART" id="SM00829">
    <property type="entry name" value="PKS_ER"/>
    <property type="match status" value="1"/>
</dbReference>
<evidence type="ECO:0000256" key="2">
    <source>
        <dbReference type="ARBA" id="ARBA00022450"/>
    </source>
</evidence>
<dbReference type="SUPFAM" id="SSF53335">
    <property type="entry name" value="S-adenosyl-L-methionine-dependent methyltransferases"/>
    <property type="match status" value="1"/>
</dbReference>
<dbReference type="InterPro" id="IPR013217">
    <property type="entry name" value="Methyltransf_12"/>
</dbReference>
<dbReference type="EMBL" id="BAAASR010000018">
    <property type="protein sequence ID" value="GAA2499161.1"/>
    <property type="molecule type" value="Genomic_DNA"/>
</dbReference>
<dbReference type="Gene3D" id="3.40.366.10">
    <property type="entry name" value="Malonyl-Coenzyme A Acyl Carrier Protein, domain 2"/>
    <property type="match status" value="1"/>
</dbReference>
<accession>A0ABN3MDA3</accession>
<dbReference type="Gene3D" id="3.40.50.150">
    <property type="entry name" value="Vaccinia Virus protein VP39"/>
    <property type="match status" value="1"/>
</dbReference>
<dbReference type="Pfam" id="PF00698">
    <property type="entry name" value="Acyl_transf_1"/>
    <property type="match status" value="1"/>
</dbReference>
<dbReference type="Pfam" id="PF08659">
    <property type="entry name" value="KR"/>
    <property type="match status" value="1"/>
</dbReference>
<dbReference type="CDD" id="cd05195">
    <property type="entry name" value="enoyl_red"/>
    <property type="match status" value="1"/>
</dbReference>
<dbReference type="InterPro" id="IPR020806">
    <property type="entry name" value="PKS_PP-bd"/>
</dbReference>
<dbReference type="Gene3D" id="3.30.70.3290">
    <property type="match status" value="1"/>
</dbReference>
<evidence type="ECO:0000259" key="11">
    <source>
        <dbReference type="PROSITE" id="PS52004"/>
    </source>
</evidence>
<feature type="domain" description="Ketosynthase family 3 (KS3)" evidence="11">
    <location>
        <begin position="10"/>
        <end position="433"/>
    </location>
</feature>
<dbReference type="InterPro" id="IPR014030">
    <property type="entry name" value="Ketoacyl_synth_N"/>
</dbReference>
<dbReference type="SUPFAM" id="SSF51735">
    <property type="entry name" value="NAD(P)-binding Rossmann-fold domains"/>
    <property type="match status" value="3"/>
</dbReference>
<dbReference type="InterPro" id="IPR016036">
    <property type="entry name" value="Malonyl_transacylase_ACP-bd"/>
</dbReference>
<feature type="domain" description="Carrier" evidence="10">
    <location>
        <begin position="2411"/>
        <end position="2486"/>
    </location>
</feature>
<gene>
    <name evidence="13" type="ORF">GCM10010393_34320</name>
</gene>
<comment type="caution">
    <text evidence="13">The sequence shown here is derived from an EMBL/GenBank/DDBJ whole genome shotgun (WGS) entry which is preliminary data.</text>
</comment>
<dbReference type="InterPro" id="IPR036736">
    <property type="entry name" value="ACP-like_sf"/>
</dbReference>
<dbReference type="Pfam" id="PF08240">
    <property type="entry name" value="ADH_N"/>
    <property type="match status" value="1"/>
</dbReference>
<dbReference type="PANTHER" id="PTHR43775:SF37">
    <property type="entry name" value="SI:DKEY-61P9.11"/>
    <property type="match status" value="1"/>
</dbReference>
<dbReference type="SUPFAM" id="SSF55048">
    <property type="entry name" value="Probable ACP-binding domain of malonyl-CoA ACP transacylase"/>
    <property type="match status" value="1"/>
</dbReference>
<dbReference type="InterPro" id="IPR013968">
    <property type="entry name" value="PKS_KR"/>
</dbReference>
<dbReference type="SMART" id="SM00822">
    <property type="entry name" value="PKS_KR"/>
    <property type="match status" value="1"/>
</dbReference>
<dbReference type="PROSITE" id="PS01162">
    <property type="entry name" value="QOR_ZETA_CRYSTAL"/>
    <property type="match status" value="1"/>
</dbReference>
<reference evidence="13 14" key="1">
    <citation type="journal article" date="2019" name="Int. J. Syst. Evol. Microbiol.">
        <title>The Global Catalogue of Microorganisms (GCM) 10K type strain sequencing project: providing services to taxonomists for standard genome sequencing and annotation.</title>
        <authorList>
            <consortium name="The Broad Institute Genomics Platform"/>
            <consortium name="The Broad Institute Genome Sequencing Center for Infectious Disease"/>
            <person name="Wu L."/>
            <person name="Ma J."/>
        </authorList>
    </citation>
    <scope>NUCLEOTIDE SEQUENCE [LARGE SCALE GENOMIC DNA]</scope>
    <source>
        <strain evidence="13 14">JCM 5062</strain>
    </source>
</reference>
<dbReference type="Gene3D" id="3.90.180.10">
    <property type="entry name" value="Medium-chain alcohol dehydrogenases, catalytic domain"/>
    <property type="match status" value="1"/>
</dbReference>
<dbReference type="InterPro" id="IPR049900">
    <property type="entry name" value="PKS_mFAS_DH"/>
</dbReference>
<dbReference type="SMART" id="SM00825">
    <property type="entry name" value="PKS_KS"/>
    <property type="match status" value="1"/>
</dbReference>
<keyword evidence="6" id="KW-0045">Antibiotic biosynthesis</keyword>
<keyword evidence="5" id="KW-0521">NADP</keyword>
<dbReference type="SMART" id="SM00826">
    <property type="entry name" value="PKS_DH"/>
    <property type="match status" value="1"/>
</dbReference>
<feature type="domain" description="PKS/mFAS DH" evidence="12">
    <location>
        <begin position="909"/>
        <end position="1184"/>
    </location>
</feature>
<dbReference type="SMART" id="SM00827">
    <property type="entry name" value="PKS_AT"/>
    <property type="match status" value="1"/>
</dbReference>
<dbReference type="InterPro" id="IPR014031">
    <property type="entry name" value="Ketoacyl_synth_C"/>
</dbReference>
<dbReference type="Pfam" id="PF00109">
    <property type="entry name" value="ketoacyl-synt"/>
    <property type="match status" value="1"/>
</dbReference>
<dbReference type="Gene3D" id="1.10.1200.10">
    <property type="entry name" value="ACP-like"/>
    <property type="match status" value="1"/>
</dbReference>
<dbReference type="InterPro" id="IPR020807">
    <property type="entry name" value="PKS_DH"/>
</dbReference>
<comment type="pathway">
    <text evidence="1">Antibiotic biosynthesis.</text>
</comment>
<protein>
    <submittedName>
        <fullName evidence="13">Type I polyketide synthase</fullName>
    </submittedName>
</protein>
<evidence type="ECO:0000256" key="3">
    <source>
        <dbReference type="ARBA" id="ARBA00022553"/>
    </source>
</evidence>
<dbReference type="PROSITE" id="PS50075">
    <property type="entry name" value="CARRIER"/>
    <property type="match status" value="1"/>
</dbReference>
<dbReference type="SUPFAM" id="SSF47336">
    <property type="entry name" value="ACP-like"/>
    <property type="match status" value="1"/>
</dbReference>
<dbReference type="PROSITE" id="PS52004">
    <property type="entry name" value="KS3_2"/>
    <property type="match status" value="1"/>
</dbReference>
<dbReference type="Pfam" id="PF14765">
    <property type="entry name" value="PS-DH"/>
    <property type="match status" value="1"/>
</dbReference>
<dbReference type="InterPro" id="IPR029063">
    <property type="entry name" value="SAM-dependent_MTases_sf"/>
</dbReference>
<dbReference type="SUPFAM" id="SSF50129">
    <property type="entry name" value="GroES-like"/>
    <property type="match status" value="1"/>
</dbReference>
<dbReference type="InterPro" id="IPR049551">
    <property type="entry name" value="PKS_DH_C"/>
</dbReference>
<feature type="region of interest" description="C-terminal hotdog fold" evidence="9">
    <location>
        <begin position="1042"/>
        <end position="1184"/>
    </location>
</feature>
<dbReference type="InterPro" id="IPR020843">
    <property type="entry name" value="ER"/>
</dbReference>
<dbReference type="InterPro" id="IPR018201">
    <property type="entry name" value="Ketoacyl_synth_AS"/>
</dbReference>
<dbReference type="Proteomes" id="UP001499942">
    <property type="component" value="Unassembled WGS sequence"/>
</dbReference>
<dbReference type="InterPro" id="IPR014043">
    <property type="entry name" value="Acyl_transferase_dom"/>
</dbReference>
<feature type="active site" description="Proton acceptor; for dehydratase activity" evidence="9">
    <location>
        <position position="938"/>
    </location>
</feature>
<dbReference type="InterPro" id="IPR049552">
    <property type="entry name" value="PKS_DH_N"/>
</dbReference>
<dbReference type="InterPro" id="IPR016039">
    <property type="entry name" value="Thiolase-like"/>
</dbReference>
<keyword evidence="7" id="KW-0511">Multifunctional enzyme</keyword>
<name>A0ABN3MDA3_9ACTN</name>
<dbReference type="InterPro" id="IPR009081">
    <property type="entry name" value="PP-bd_ACP"/>
</dbReference>
<dbReference type="CDD" id="cd00833">
    <property type="entry name" value="PKS"/>
    <property type="match status" value="1"/>
</dbReference>
<evidence type="ECO:0000256" key="9">
    <source>
        <dbReference type="PROSITE-ProRule" id="PRU01363"/>
    </source>
</evidence>
<dbReference type="InterPro" id="IPR013154">
    <property type="entry name" value="ADH-like_N"/>
</dbReference>
<evidence type="ECO:0000259" key="10">
    <source>
        <dbReference type="PROSITE" id="PS50075"/>
    </source>
</evidence>
<dbReference type="SMART" id="SM01294">
    <property type="entry name" value="PKS_PP_betabranch"/>
    <property type="match status" value="1"/>
</dbReference>
<dbReference type="PANTHER" id="PTHR43775">
    <property type="entry name" value="FATTY ACID SYNTHASE"/>
    <property type="match status" value="1"/>
</dbReference>
<dbReference type="Gene3D" id="3.40.50.720">
    <property type="entry name" value="NAD(P)-binding Rossmann-like Domain"/>
    <property type="match status" value="3"/>
</dbReference>
<dbReference type="InterPro" id="IPR001227">
    <property type="entry name" value="Ac_transferase_dom_sf"/>
</dbReference>
<evidence type="ECO:0000256" key="4">
    <source>
        <dbReference type="ARBA" id="ARBA00022679"/>
    </source>
</evidence>
<dbReference type="SUPFAM" id="SSF53901">
    <property type="entry name" value="Thiolase-like"/>
    <property type="match status" value="1"/>
</dbReference>
<keyword evidence="4" id="KW-0808">Transferase</keyword>
<evidence type="ECO:0000256" key="1">
    <source>
        <dbReference type="ARBA" id="ARBA00004792"/>
    </source>
</evidence>
<dbReference type="InterPro" id="IPR011032">
    <property type="entry name" value="GroES-like_sf"/>
</dbReference>
<dbReference type="Gene3D" id="3.40.47.10">
    <property type="match status" value="1"/>
</dbReference>
<dbReference type="Pfam" id="PF00550">
    <property type="entry name" value="PP-binding"/>
    <property type="match status" value="1"/>
</dbReference>
<proteinExistence type="predicted"/>
<dbReference type="Pfam" id="PF21089">
    <property type="entry name" value="PKS_DH_N"/>
    <property type="match status" value="1"/>
</dbReference>
<dbReference type="Pfam" id="PF13602">
    <property type="entry name" value="ADH_zinc_N_2"/>
    <property type="match status" value="1"/>
</dbReference>
<dbReference type="Pfam" id="PF02801">
    <property type="entry name" value="Ketoacyl-synt_C"/>
    <property type="match status" value="1"/>
</dbReference>
<dbReference type="InterPro" id="IPR002364">
    <property type="entry name" value="Quin_OxRdtase/zeta-crystal_CS"/>
</dbReference>
<evidence type="ECO:0000256" key="8">
    <source>
        <dbReference type="ARBA" id="ARBA00023315"/>
    </source>
</evidence>
<feature type="active site" description="Proton donor; for dehydratase activity" evidence="9">
    <location>
        <position position="1101"/>
    </location>
</feature>
<dbReference type="InterPro" id="IPR016035">
    <property type="entry name" value="Acyl_Trfase/lysoPLipase"/>
</dbReference>
<evidence type="ECO:0000313" key="14">
    <source>
        <dbReference type="Proteomes" id="UP001499942"/>
    </source>
</evidence>
<dbReference type="PROSITE" id="PS52019">
    <property type="entry name" value="PKS_MFAS_DH"/>
    <property type="match status" value="1"/>
</dbReference>
<dbReference type="Gene3D" id="3.10.129.110">
    <property type="entry name" value="Polyketide synthase dehydratase"/>
    <property type="match status" value="1"/>
</dbReference>
<dbReference type="SMART" id="SM00823">
    <property type="entry name" value="PKS_PP"/>
    <property type="match status" value="1"/>
</dbReference>
<dbReference type="InterPro" id="IPR050091">
    <property type="entry name" value="PKS_NRPS_Biosynth_Enz"/>
</dbReference>
<evidence type="ECO:0000256" key="5">
    <source>
        <dbReference type="ARBA" id="ARBA00022857"/>
    </source>
</evidence>
<dbReference type="Pfam" id="PF08242">
    <property type="entry name" value="Methyltransf_12"/>
    <property type="match status" value="1"/>
</dbReference>
<evidence type="ECO:0000256" key="6">
    <source>
        <dbReference type="ARBA" id="ARBA00023194"/>
    </source>
</evidence>
<keyword evidence="2" id="KW-0596">Phosphopantetheine</keyword>